<keyword evidence="11 14" id="KW-0413">Isomerase</keyword>
<comment type="similarity">
    <text evidence="8">Belongs to the PpiD chaperone family.</text>
</comment>
<dbReference type="InterPro" id="IPR027304">
    <property type="entry name" value="Trigger_fact/SurA_dom_sf"/>
</dbReference>
<evidence type="ECO:0000256" key="9">
    <source>
        <dbReference type="ARBA" id="ARBA00040743"/>
    </source>
</evidence>
<feature type="transmembrane region" description="Helical" evidence="12">
    <location>
        <begin position="12"/>
        <end position="32"/>
    </location>
</feature>
<keyword evidence="5 12" id="KW-1133">Transmembrane helix</keyword>
<keyword evidence="3" id="KW-0997">Cell inner membrane</keyword>
<proteinExistence type="inferred from homology"/>
<dbReference type="SUPFAM" id="SSF54534">
    <property type="entry name" value="FKBP-like"/>
    <property type="match status" value="1"/>
</dbReference>
<keyword evidence="4 12" id="KW-0812">Transmembrane</keyword>
<evidence type="ECO:0000256" key="7">
    <source>
        <dbReference type="ARBA" id="ARBA00023186"/>
    </source>
</evidence>
<dbReference type="SUPFAM" id="SSF109998">
    <property type="entry name" value="Triger factor/SurA peptide-binding domain-like"/>
    <property type="match status" value="1"/>
</dbReference>
<dbReference type="GO" id="GO:0005886">
    <property type="term" value="C:plasma membrane"/>
    <property type="evidence" value="ECO:0007669"/>
    <property type="project" value="UniProtKB-SubCell"/>
</dbReference>
<keyword evidence="7" id="KW-0143">Chaperone</keyword>
<keyword evidence="6 12" id="KW-0472">Membrane</keyword>
<keyword evidence="11" id="KW-0697">Rotamase</keyword>
<evidence type="ECO:0000256" key="5">
    <source>
        <dbReference type="ARBA" id="ARBA00022989"/>
    </source>
</evidence>
<reference evidence="14 15" key="1">
    <citation type="submission" date="2016-10" db="EMBL/GenBank/DDBJ databases">
        <authorList>
            <person name="de Groot N.N."/>
        </authorList>
    </citation>
    <scope>NUCLEOTIDE SEQUENCE [LARGE SCALE GENOMIC DNA]</scope>
    <source>
        <strain evidence="14 15">DSM 28286</strain>
    </source>
</reference>
<dbReference type="EMBL" id="FOXQ01000005">
    <property type="protein sequence ID" value="SFQ12680.1"/>
    <property type="molecule type" value="Genomic_DNA"/>
</dbReference>
<keyword evidence="2" id="KW-1003">Cell membrane</keyword>
<dbReference type="InterPro" id="IPR052029">
    <property type="entry name" value="PpiD_chaperone"/>
</dbReference>
<name>A0A1I5VZ29_9BACT</name>
<evidence type="ECO:0000256" key="4">
    <source>
        <dbReference type="ARBA" id="ARBA00022692"/>
    </source>
</evidence>
<evidence type="ECO:0000256" key="12">
    <source>
        <dbReference type="SAM" id="Phobius"/>
    </source>
</evidence>
<dbReference type="Gene3D" id="3.10.50.40">
    <property type="match status" value="1"/>
</dbReference>
<keyword evidence="15" id="KW-1185">Reference proteome</keyword>
<accession>A0A1I5VZ29</accession>
<dbReference type="OrthoDB" id="9812372at2"/>
<organism evidence="14 15">
    <name type="scientific">Parafilimonas terrae</name>
    <dbReference type="NCBI Taxonomy" id="1465490"/>
    <lineage>
        <taxon>Bacteria</taxon>
        <taxon>Pseudomonadati</taxon>
        <taxon>Bacteroidota</taxon>
        <taxon>Chitinophagia</taxon>
        <taxon>Chitinophagales</taxon>
        <taxon>Chitinophagaceae</taxon>
        <taxon>Parafilimonas</taxon>
    </lineage>
</organism>
<evidence type="ECO:0000256" key="10">
    <source>
        <dbReference type="ARBA" id="ARBA00042775"/>
    </source>
</evidence>
<dbReference type="STRING" id="1465490.SAMN05444277_105270"/>
<protein>
    <recommendedName>
        <fullName evidence="9">Periplasmic chaperone PpiD</fullName>
    </recommendedName>
    <alternativeName>
        <fullName evidence="10">Periplasmic folding chaperone</fullName>
    </alternativeName>
</protein>
<evidence type="ECO:0000256" key="2">
    <source>
        <dbReference type="ARBA" id="ARBA00022475"/>
    </source>
</evidence>
<dbReference type="PANTHER" id="PTHR47529">
    <property type="entry name" value="PEPTIDYL-PROLYL CIS-TRANS ISOMERASE D"/>
    <property type="match status" value="1"/>
</dbReference>
<evidence type="ECO:0000256" key="11">
    <source>
        <dbReference type="PROSITE-ProRule" id="PRU00278"/>
    </source>
</evidence>
<dbReference type="AlphaFoldDB" id="A0A1I5VZ29"/>
<feature type="domain" description="PpiC" evidence="13">
    <location>
        <begin position="341"/>
        <end position="449"/>
    </location>
</feature>
<evidence type="ECO:0000256" key="6">
    <source>
        <dbReference type="ARBA" id="ARBA00023136"/>
    </source>
</evidence>
<dbReference type="InterPro" id="IPR046357">
    <property type="entry name" value="PPIase_dom_sf"/>
</dbReference>
<dbReference type="InterPro" id="IPR000297">
    <property type="entry name" value="PPIase_PpiC"/>
</dbReference>
<gene>
    <name evidence="14" type="ORF">SAMN05444277_105270</name>
</gene>
<dbReference type="Pfam" id="PF13623">
    <property type="entry name" value="SurA_N_2"/>
    <property type="match status" value="1"/>
</dbReference>
<evidence type="ECO:0000259" key="13">
    <source>
        <dbReference type="PROSITE" id="PS50198"/>
    </source>
</evidence>
<dbReference type="Pfam" id="PF13616">
    <property type="entry name" value="Rotamase_3"/>
    <property type="match status" value="1"/>
</dbReference>
<evidence type="ECO:0000313" key="15">
    <source>
        <dbReference type="Proteomes" id="UP000199031"/>
    </source>
</evidence>
<sequence length="704" mass="77405">MSLIQQIRERAAWILFGAIAISLLAFILQDYFFNKGHASAGAGTTIGKINGQSIEHEEFEHKVTFYEQMNNGQYSRSMLIPQIWDYMINQTLMDQESEKLGITVTGNEKSDLLFGSNPPQFMQQFFTDPKTGMYDVNTAKKQIGELKNRSNDPNVAGFNEAYIDPLIMQTKAQKYESLITGAIYIPKWMTEKMNADNNSIAKASYVYVPYSSIADSAVKVSTADMEAYIKKHSSQFERDEETRTISYVSFNANPSAADSAAVRNEMEQLKPELASSTDEKAFLSTKSSGNNNYYNSVIGGKEIKQSIKDSLFRLAPGQVYGPYLDGNSYAIAKMVAKQQIPDSATVRHILVATHQQDPNSGTLIRVRDDSAALKRLDSAIALVKSGVPFDSVVVRYTDDPGSKANGGRYENFPSGQMDENFNDFAFTGHVGQTKTVHTAYGYHYVEILGQKGNETGYKIAYLTKPIETSAETDNAANNAASRFAASSRTPQAFQDNAKKDKLLVMPSQEIKENDFTIAGPGESRELVRWIYEHKAGDISEPVNIGNNYVVAMVTGISKKGLASPAAVQQVVEPIVRNEKKAQIILSQKIKGSTLEEISKSAGQEIKTADSISFSAFVIPSLGAEPRFIGAAFNKQLLNKVSAPIAGQMGVFAVKGEGVSGVSNLGQSAEMQQQQTEQMLRQQASQAVTALRKAADIKDYRSKFY</sequence>
<evidence type="ECO:0000256" key="8">
    <source>
        <dbReference type="ARBA" id="ARBA00038408"/>
    </source>
</evidence>
<comment type="subcellular location">
    <subcellularLocation>
        <location evidence="1">Cell inner membrane</location>
        <topology evidence="1">Single-pass type II membrane protein</topology>
        <orientation evidence="1">Periplasmic side</orientation>
    </subcellularLocation>
</comment>
<evidence type="ECO:0000256" key="1">
    <source>
        <dbReference type="ARBA" id="ARBA00004382"/>
    </source>
</evidence>
<evidence type="ECO:0000256" key="3">
    <source>
        <dbReference type="ARBA" id="ARBA00022519"/>
    </source>
</evidence>
<dbReference type="GO" id="GO:0003755">
    <property type="term" value="F:peptidyl-prolyl cis-trans isomerase activity"/>
    <property type="evidence" value="ECO:0007669"/>
    <property type="project" value="UniProtKB-KW"/>
</dbReference>
<dbReference type="Proteomes" id="UP000199031">
    <property type="component" value="Unassembled WGS sequence"/>
</dbReference>
<dbReference type="PANTHER" id="PTHR47529:SF1">
    <property type="entry name" value="PERIPLASMIC CHAPERONE PPID"/>
    <property type="match status" value="1"/>
</dbReference>
<dbReference type="RefSeq" id="WP_090658170.1">
    <property type="nucleotide sequence ID" value="NZ_FOXQ01000005.1"/>
</dbReference>
<dbReference type="PROSITE" id="PS50198">
    <property type="entry name" value="PPIC_PPIASE_2"/>
    <property type="match status" value="1"/>
</dbReference>
<evidence type="ECO:0000313" key="14">
    <source>
        <dbReference type="EMBL" id="SFQ12680.1"/>
    </source>
</evidence>